<organism evidence="9 10">
    <name type="scientific">Phormidium pseudopriestleyi FRX01</name>
    <dbReference type="NCBI Taxonomy" id="1759528"/>
    <lineage>
        <taxon>Bacteria</taxon>
        <taxon>Bacillati</taxon>
        <taxon>Cyanobacteriota</taxon>
        <taxon>Cyanophyceae</taxon>
        <taxon>Oscillatoriophycideae</taxon>
        <taxon>Oscillatoriales</taxon>
        <taxon>Oscillatoriaceae</taxon>
        <taxon>Phormidium</taxon>
    </lineage>
</organism>
<feature type="non-terminal residue" evidence="9">
    <location>
        <position position="1"/>
    </location>
</feature>
<evidence type="ECO:0000256" key="1">
    <source>
        <dbReference type="ARBA" id="ARBA00004651"/>
    </source>
</evidence>
<keyword evidence="4 7" id="KW-0812">Transmembrane</keyword>
<dbReference type="PANTHER" id="PTHR30012">
    <property type="entry name" value="GENERAL SECRETION PATHWAY PROTEIN"/>
    <property type="match status" value="1"/>
</dbReference>
<comment type="similarity">
    <text evidence="2">Belongs to the GSP F family.</text>
</comment>
<dbReference type="InterPro" id="IPR003004">
    <property type="entry name" value="GspF/PilC"/>
</dbReference>
<reference evidence="9 10" key="1">
    <citation type="submission" date="2021-03" db="EMBL/GenBank/DDBJ databases">
        <title>Metabolic Capacity of the Antarctic Cyanobacterium Phormidium pseudopriestleyi that Sustains Oxygenic Photosynthesis in the Presence of Hydrogen Sulfide.</title>
        <authorList>
            <person name="Lumian J.E."/>
            <person name="Jungblut A.D."/>
            <person name="Dillon M.L."/>
            <person name="Hawes I."/>
            <person name="Doran P.T."/>
            <person name="Mackey T.J."/>
            <person name="Dick G.J."/>
            <person name="Grettenberger C.L."/>
            <person name="Sumner D.Y."/>
        </authorList>
    </citation>
    <scope>NUCLEOTIDE SEQUENCE [LARGE SCALE GENOMIC DNA]</scope>
    <source>
        <strain evidence="9 10">FRX01</strain>
    </source>
</reference>
<name>A0ABS3FSP5_9CYAN</name>
<comment type="caution">
    <text evidence="9">The sequence shown here is derived from an EMBL/GenBank/DDBJ whole genome shotgun (WGS) entry which is preliminary data.</text>
</comment>
<evidence type="ECO:0000256" key="2">
    <source>
        <dbReference type="ARBA" id="ARBA00005745"/>
    </source>
</evidence>
<dbReference type="Pfam" id="PF00482">
    <property type="entry name" value="T2SSF"/>
    <property type="match status" value="1"/>
</dbReference>
<evidence type="ECO:0000256" key="6">
    <source>
        <dbReference type="ARBA" id="ARBA00023136"/>
    </source>
</evidence>
<dbReference type="Gene3D" id="1.20.81.30">
    <property type="entry name" value="Type II secretion system (T2SS), domain F"/>
    <property type="match status" value="1"/>
</dbReference>
<evidence type="ECO:0000256" key="7">
    <source>
        <dbReference type="SAM" id="Phobius"/>
    </source>
</evidence>
<keyword evidence="6 7" id="KW-0472">Membrane</keyword>
<sequence length="134" mass="14416">ARFCGTFSMLTGAGVPMLSCFDIVARTAGNQVIANAINNGKAEVEQGGSLTEAFERENIFPPMAISMMRIGEETGELDKMLSKVADFYEDEVEQAVKGLTSTLEPIMMVGIAAMVGSILMSMYLPMFAVFDKLG</sequence>
<keyword evidence="3" id="KW-1003">Cell membrane</keyword>
<evidence type="ECO:0000313" key="9">
    <source>
        <dbReference type="EMBL" id="MBO0350068.1"/>
    </source>
</evidence>
<comment type="subcellular location">
    <subcellularLocation>
        <location evidence="1">Cell membrane</location>
        <topology evidence="1">Multi-pass membrane protein</topology>
    </subcellularLocation>
</comment>
<accession>A0ABS3FSP5</accession>
<proteinExistence type="inferred from homology"/>
<dbReference type="EMBL" id="JAFLQW010000355">
    <property type="protein sequence ID" value="MBO0350068.1"/>
    <property type="molecule type" value="Genomic_DNA"/>
</dbReference>
<keyword evidence="10" id="KW-1185">Reference proteome</keyword>
<protein>
    <submittedName>
        <fullName evidence="9">Type II secretion system F family protein</fullName>
    </submittedName>
</protein>
<dbReference type="RefSeq" id="WP_207088566.1">
    <property type="nucleotide sequence ID" value="NZ_JAFLQW010000355.1"/>
</dbReference>
<keyword evidence="5 7" id="KW-1133">Transmembrane helix</keyword>
<feature type="transmembrane region" description="Helical" evidence="7">
    <location>
        <begin position="106"/>
        <end position="130"/>
    </location>
</feature>
<dbReference type="InterPro" id="IPR018076">
    <property type="entry name" value="T2SS_GspF_dom"/>
</dbReference>
<evidence type="ECO:0000256" key="4">
    <source>
        <dbReference type="ARBA" id="ARBA00022692"/>
    </source>
</evidence>
<evidence type="ECO:0000256" key="3">
    <source>
        <dbReference type="ARBA" id="ARBA00022475"/>
    </source>
</evidence>
<evidence type="ECO:0000259" key="8">
    <source>
        <dbReference type="Pfam" id="PF00482"/>
    </source>
</evidence>
<feature type="domain" description="Type II secretion system protein GspF" evidence="8">
    <location>
        <begin position="3"/>
        <end position="125"/>
    </location>
</feature>
<dbReference type="PANTHER" id="PTHR30012:SF0">
    <property type="entry name" value="TYPE II SECRETION SYSTEM PROTEIN F-RELATED"/>
    <property type="match status" value="1"/>
</dbReference>
<evidence type="ECO:0000313" key="10">
    <source>
        <dbReference type="Proteomes" id="UP000664844"/>
    </source>
</evidence>
<dbReference type="InterPro" id="IPR042094">
    <property type="entry name" value="T2SS_GspF_sf"/>
</dbReference>
<dbReference type="Proteomes" id="UP000664844">
    <property type="component" value="Unassembled WGS sequence"/>
</dbReference>
<evidence type="ECO:0000256" key="5">
    <source>
        <dbReference type="ARBA" id="ARBA00022989"/>
    </source>
</evidence>
<gene>
    <name evidence="9" type="ORF">J0895_13285</name>
</gene>